<evidence type="ECO:0000313" key="2">
    <source>
        <dbReference type="Proteomes" id="UP000295135"/>
    </source>
</evidence>
<gene>
    <name evidence="1" type="ORF">EDC61_10467</name>
</gene>
<evidence type="ECO:0000313" key="1">
    <source>
        <dbReference type="EMBL" id="TCS72656.1"/>
    </source>
</evidence>
<sequence>MSEFHTFQRPDVAKLGPQVGEVYSAAHNRYDEGARYSYSDQAHDLVLFWAGPTRTEIEGLRDQPVEVGLFSHGPAAFLLYKIQNVCEWSDVAFNVQLVPEAERELPAEPPGERGRLRITLVNADDGIVVAKRLVSLDKVMTQALRHVMQEQAAQPFNRLLYDAAVQEVHGRFADSDAMVQAAEVVEATLG</sequence>
<keyword evidence="2" id="KW-1185">Reference proteome</keyword>
<dbReference type="EMBL" id="SLZY01000004">
    <property type="protein sequence ID" value="TCS72656.1"/>
    <property type="molecule type" value="Genomic_DNA"/>
</dbReference>
<proteinExistence type="predicted"/>
<accession>A0A4R3JYE2</accession>
<comment type="caution">
    <text evidence="1">The sequence shown here is derived from an EMBL/GenBank/DDBJ whole genome shotgun (WGS) entry which is preliminary data.</text>
</comment>
<dbReference type="OrthoDB" id="5564758at2"/>
<dbReference type="Proteomes" id="UP000295135">
    <property type="component" value="Unassembled WGS sequence"/>
</dbReference>
<protein>
    <submittedName>
        <fullName evidence="1">Uncharacterized protein</fullName>
    </submittedName>
</protein>
<organism evidence="1 2">
    <name type="scientific">Sulfuritortus calidifontis</name>
    <dbReference type="NCBI Taxonomy" id="1914471"/>
    <lineage>
        <taxon>Bacteria</taxon>
        <taxon>Pseudomonadati</taxon>
        <taxon>Pseudomonadota</taxon>
        <taxon>Betaproteobacteria</taxon>
        <taxon>Nitrosomonadales</taxon>
        <taxon>Thiobacillaceae</taxon>
        <taxon>Sulfuritortus</taxon>
    </lineage>
</organism>
<dbReference type="AlphaFoldDB" id="A0A4R3JYE2"/>
<reference evidence="1 2" key="1">
    <citation type="submission" date="2019-03" db="EMBL/GenBank/DDBJ databases">
        <title>Genomic Encyclopedia of Type Strains, Phase IV (KMG-IV): sequencing the most valuable type-strain genomes for metagenomic binning, comparative biology and taxonomic classification.</title>
        <authorList>
            <person name="Goeker M."/>
        </authorList>
    </citation>
    <scope>NUCLEOTIDE SEQUENCE [LARGE SCALE GENOMIC DNA]</scope>
    <source>
        <strain evidence="1 2">DSM 103923</strain>
    </source>
</reference>
<dbReference type="RefSeq" id="WP_126462746.1">
    <property type="nucleotide sequence ID" value="NZ_AP018721.1"/>
</dbReference>
<name>A0A4R3JYE2_9PROT</name>